<sequence length="45" mass="5553">MLMTIKTLYLRLAFDNFRKSYVFMKSNIAFLTIFIVFKNYFFIQN</sequence>
<keyword evidence="1" id="KW-0472">Membrane</keyword>
<dbReference type="HOGENOM" id="CLU_3196538_0_0_5"/>
<gene>
    <name evidence="2" type="ordered locus">BARBAKC583_0290</name>
</gene>
<evidence type="ECO:0000313" key="3">
    <source>
        <dbReference type="Proteomes" id="UP000000643"/>
    </source>
</evidence>
<dbReference type="KEGG" id="bbk:BARBAKC583_0290"/>
<dbReference type="STRING" id="360095.BARBAKC583_0290"/>
<proteinExistence type="predicted"/>
<reference evidence="2 3" key="1">
    <citation type="submission" date="2006-12" db="EMBL/GenBank/DDBJ databases">
        <authorList>
            <person name="Hendrix L."/>
            <person name="Mohamoud Y."/>
            <person name="Radune D."/>
            <person name="Shvartsbeyn A."/>
            <person name="Daugherty S."/>
            <person name="Dodson R."/>
            <person name="Durkin A.S."/>
            <person name="Harkins D."/>
            <person name="Huot H."/>
            <person name="Kothari S.P."/>
            <person name="Madupu R."/>
            <person name="Li J."/>
            <person name="Nelson W.C."/>
            <person name="Shrivastava S."/>
            <person name="Giglio M.G."/>
            <person name="Haft D."/>
            <person name="Selengut J."/>
            <person name="Fraser-Ligget C."/>
            <person name="Seshadri R."/>
        </authorList>
    </citation>
    <scope>NUCLEOTIDE SEQUENCE [LARGE SCALE GENOMIC DNA]</scope>
    <source>
        <strain evidence="3">ATCC 35685 / NCTC 12138 / KC583</strain>
    </source>
</reference>
<dbReference type="EMBL" id="CP000524">
    <property type="protein sequence ID" value="ABM44687.1"/>
    <property type="molecule type" value="Genomic_DNA"/>
</dbReference>
<organism evidence="2 3">
    <name type="scientific">Bartonella bacilliformis (strain ATCC 35685 / KC583 / Herrer 020/F12,63)</name>
    <dbReference type="NCBI Taxonomy" id="360095"/>
    <lineage>
        <taxon>Bacteria</taxon>
        <taxon>Pseudomonadati</taxon>
        <taxon>Pseudomonadota</taxon>
        <taxon>Alphaproteobacteria</taxon>
        <taxon>Hyphomicrobiales</taxon>
        <taxon>Bartonellaceae</taxon>
        <taxon>Bartonella</taxon>
    </lineage>
</organism>
<dbReference type="AlphaFoldDB" id="A1URL0"/>
<accession>A1URL0</accession>
<name>A1URL0_BARBK</name>
<dbReference type="Proteomes" id="UP000000643">
    <property type="component" value="Chromosome"/>
</dbReference>
<keyword evidence="1" id="KW-0812">Transmembrane</keyword>
<feature type="transmembrane region" description="Helical" evidence="1">
    <location>
        <begin position="21"/>
        <end position="43"/>
    </location>
</feature>
<protein>
    <submittedName>
        <fullName evidence="2">Uncharacterized protein</fullName>
    </submittedName>
</protein>
<keyword evidence="1" id="KW-1133">Transmembrane helix</keyword>
<evidence type="ECO:0000256" key="1">
    <source>
        <dbReference type="SAM" id="Phobius"/>
    </source>
</evidence>
<evidence type="ECO:0000313" key="2">
    <source>
        <dbReference type="EMBL" id="ABM44687.1"/>
    </source>
</evidence>